<dbReference type="EMBL" id="RWKW01000010">
    <property type="protein sequence ID" value="RST87822.1"/>
    <property type="molecule type" value="Genomic_DNA"/>
</dbReference>
<name>A0A429Z295_9HYPH</name>
<dbReference type="Proteomes" id="UP000278398">
    <property type="component" value="Unassembled WGS sequence"/>
</dbReference>
<comment type="caution">
    <text evidence="3">The sequence shown here is derived from an EMBL/GenBank/DDBJ whole genome shotgun (WGS) entry which is preliminary data.</text>
</comment>
<evidence type="ECO:0000313" key="3">
    <source>
        <dbReference type="EMBL" id="RST87822.1"/>
    </source>
</evidence>
<evidence type="ECO:0000256" key="1">
    <source>
        <dbReference type="ARBA" id="ARBA00008791"/>
    </source>
</evidence>
<dbReference type="Gene3D" id="3.40.50.12370">
    <property type="match status" value="1"/>
</dbReference>
<dbReference type="AlphaFoldDB" id="A0A429Z295"/>
<organism evidence="3 4">
    <name type="scientific">Aquibium carbonis</name>
    <dbReference type="NCBI Taxonomy" id="2495581"/>
    <lineage>
        <taxon>Bacteria</taxon>
        <taxon>Pseudomonadati</taxon>
        <taxon>Pseudomonadota</taxon>
        <taxon>Alphaproteobacteria</taxon>
        <taxon>Hyphomicrobiales</taxon>
        <taxon>Phyllobacteriaceae</taxon>
        <taxon>Aquibium</taxon>
    </lineage>
</organism>
<dbReference type="RefSeq" id="WP_126698095.1">
    <property type="nucleotide sequence ID" value="NZ_RWKW01000010.1"/>
</dbReference>
<evidence type="ECO:0000313" key="4">
    <source>
        <dbReference type="Proteomes" id="UP000278398"/>
    </source>
</evidence>
<dbReference type="SUPFAM" id="SSF52402">
    <property type="entry name" value="Adenine nucleotide alpha hydrolases-like"/>
    <property type="match status" value="2"/>
</dbReference>
<sequence length="276" mass="29582">MGYRTIVAVMQDEAGAAAMLDVATGLAARFEAHLIGVHAEPLPMPIASPMGFPDATLIGASEDINRAREEKLGELFASRLARENLSYEWRSLRSFSGDSVLSALESARCGDIVVVGHGSGEGGSPDIDTLIQGAGRPVLLVPKERTVRTEVKRIVIAWNGSREAARAVFDALPFILTAEETTILTIDPVERAGETGPLPGTEIAATLARHGAKVSIEPVSSGDWSRAQVMERTVREKNADLLVLGAFSHSRLREMIFGGTTRTIIENPPCLTLMAR</sequence>
<comment type="similarity">
    <text evidence="1">Belongs to the universal stress protein A family.</text>
</comment>
<reference evidence="3 4" key="1">
    <citation type="submission" date="2018-12" db="EMBL/GenBank/DDBJ databases">
        <title>Mesorhizobium carbonis sp. nov., isolated from coal mine water.</title>
        <authorList>
            <person name="Xin W."/>
            <person name="Xu Z."/>
            <person name="Xiang F."/>
            <person name="Zhang J."/>
            <person name="Xi L."/>
            <person name="Liu J."/>
        </authorList>
    </citation>
    <scope>NUCLEOTIDE SEQUENCE [LARGE SCALE GENOMIC DNA]</scope>
    <source>
        <strain evidence="3 4">B2.3</strain>
    </source>
</reference>
<evidence type="ECO:0000259" key="2">
    <source>
        <dbReference type="Pfam" id="PF00582"/>
    </source>
</evidence>
<dbReference type="InterPro" id="IPR006015">
    <property type="entry name" value="Universal_stress_UspA"/>
</dbReference>
<dbReference type="Pfam" id="PF00582">
    <property type="entry name" value="Usp"/>
    <property type="match status" value="1"/>
</dbReference>
<gene>
    <name evidence="3" type="ORF">EJC49_03610</name>
</gene>
<dbReference type="PANTHER" id="PTHR46268:SF15">
    <property type="entry name" value="UNIVERSAL STRESS PROTEIN HP_0031"/>
    <property type="match status" value="1"/>
</dbReference>
<protein>
    <submittedName>
        <fullName evidence="3">Universal stress protein</fullName>
    </submittedName>
</protein>
<dbReference type="OrthoDB" id="9804721at2"/>
<keyword evidence="4" id="KW-1185">Reference proteome</keyword>
<dbReference type="PRINTS" id="PR01438">
    <property type="entry name" value="UNVRSLSTRESS"/>
</dbReference>
<dbReference type="InterPro" id="IPR006016">
    <property type="entry name" value="UspA"/>
</dbReference>
<accession>A0A429Z295</accession>
<dbReference type="PANTHER" id="PTHR46268">
    <property type="entry name" value="STRESS RESPONSE PROTEIN NHAX"/>
    <property type="match status" value="1"/>
</dbReference>
<proteinExistence type="inferred from homology"/>
<dbReference type="CDD" id="cd00293">
    <property type="entry name" value="USP-like"/>
    <property type="match status" value="1"/>
</dbReference>
<feature type="domain" description="UspA" evidence="2">
    <location>
        <begin position="151"/>
        <end position="275"/>
    </location>
</feature>